<accession>A0A2M4DIC6</accession>
<evidence type="ECO:0000256" key="2">
    <source>
        <dbReference type="SAM" id="SignalP"/>
    </source>
</evidence>
<dbReference type="EMBL" id="GGFL01013133">
    <property type="protein sequence ID" value="MBW77311.1"/>
    <property type="molecule type" value="Transcribed_RNA"/>
</dbReference>
<keyword evidence="1" id="KW-0472">Membrane</keyword>
<keyword evidence="2" id="KW-0732">Signal</keyword>
<dbReference type="AlphaFoldDB" id="A0A2M4DIC6"/>
<evidence type="ECO:0000313" key="3">
    <source>
        <dbReference type="EMBL" id="MBW77311.1"/>
    </source>
</evidence>
<name>A0A2M4DIC6_ANODA</name>
<feature type="chain" id="PRO_5014908608" description="Secreted protein" evidence="2">
    <location>
        <begin position="21"/>
        <end position="67"/>
    </location>
</feature>
<protein>
    <recommendedName>
        <fullName evidence="4">Secreted protein</fullName>
    </recommendedName>
</protein>
<evidence type="ECO:0008006" key="4">
    <source>
        <dbReference type="Google" id="ProtNLM"/>
    </source>
</evidence>
<proteinExistence type="predicted"/>
<evidence type="ECO:0000256" key="1">
    <source>
        <dbReference type="SAM" id="Phobius"/>
    </source>
</evidence>
<organism evidence="3">
    <name type="scientific">Anopheles darlingi</name>
    <name type="common">Mosquito</name>
    <dbReference type="NCBI Taxonomy" id="43151"/>
    <lineage>
        <taxon>Eukaryota</taxon>
        <taxon>Metazoa</taxon>
        <taxon>Ecdysozoa</taxon>
        <taxon>Arthropoda</taxon>
        <taxon>Hexapoda</taxon>
        <taxon>Insecta</taxon>
        <taxon>Pterygota</taxon>
        <taxon>Neoptera</taxon>
        <taxon>Endopterygota</taxon>
        <taxon>Diptera</taxon>
        <taxon>Nematocera</taxon>
        <taxon>Culicoidea</taxon>
        <taxon>Culicidae</taxon>
        <taxon>Anophelinae</taxon>
        <taxon>Anopheles</taxon>
    </lineage>
</organism>
<feature type="transmembrane region" description="Helical" evidence="1">
    <location>
        <begin position="38"/>
        <end position="58"/>
    </location>
</feature>
<reference evidence="3" key="1">
    <citation type="submission" date="2018-01" db="EMBL/GenBank/DDBJ databases">
        <title>An insight into the sialome of Amazonian anophelines.</title>
        <authorList>
            <person name="Ribeiro J.M."/>
            <person name="Scarpassa V."/>
            <person name="Calvo E."/>
        </authorList>
    </citation>
    <scope>NUCLEOTIDE SEQUENCE</scope>
</reference>
<sequence>MKVFTRWFLTIATTLNTVVARGHAPVLYFDVGRWMGELALGVRAGAFVALVLPANLQLQPARILAIQ</sequence>
<keyword evidence="1" id="KW-0812">Transmembrane</keyword>
<keyword evidence="1" id="KW-1133">Transmembrane helix</keyword>
<feature type="signal peptide" evidence="2">
    <location>
        <begin position="1"/>
        <end position="20"/>
    </location>
</feature>